<feature type="region of interest" description="Disordered" evidence="1">
    <location>
        <begin position="33"/>
        <end position="62"/>
    </location>
</feature>
<evidence type="ECO:0000256" key="1">
    <source>
        <dbReference type="SAM" id="MobiDB-lite"/>
    </source>
</evidence>
<evidence type="ECO:0000313" key="3">
    <source>
        <dbReference type="Proteomes" id="UP000642571"/>
    </source>
</evidence>
<evidence type="ECO:0000313" key="2">
    <source>
        <dbReference type="EMBL" id="GGD05269.1"/>
    </source>
</evidence>
<accession>A0ABQ1PWL4</accession>
<organism evidence="2 3">
    <name type="scientific">Pontibacillus salipaludis</name>
    <dbReference type="NCBI Taxonomy" id="1697394"/>
    <lineage>
        <taxon>Bacteria</taxon>
        <taxon>Bacillati</taxon>
        <taxon>Bacillota</taxon>
        <taxon>Bacilli</taxon>
        <taxon>Bacillales</taxon>
        <taxon>Bacillaceae</taxon>
        <taxon>Pontibacillus</taxon>
    </lineage>
</organism>
<reference evidence="3" key="1">
    <citation type="journal article" date="2019" name="Int. J. Syst. Evol. Microbiol.">
        <title>The Global Catalogue of Microorganisms (GCM) 10K type strain sequencing project: providing services to taxonomists for standard genome sequencing and annotation.</title>
        <authorList>
            <consortium name="The Broad Institute Genomics Platform"/>
            <consortium name="The Broad Institute Genome Sequencing Center for Infectious Disease"/>
            <person name="Wu L."/>
            <person name="Ma J."/>
        </authorList>
    </citation>
    <scope>NUCLEOTIDE SEQUENCE [LARGE SCALE GENOMIC DNA]</scope>
    <source>
        <strain evidence="3">CGMCC 1.15353</strain>
    </source>
</reference>
<protein>
    <recommendedName>
        <fullName evidence="4">DUF3954 domain-containing protein</fullName>
    </recommendedName>
</protein>
<proteinExistence type="predicted"/>
<comment type="caution">
    <text evidence="2">The sequence shown here is derived from an EMBL/GenBank/DDBJ whole genome shotgun (WGS) entry which is preliminary data.</text>
</comment>
<evidence type="ECO:0008006" key="4">
    <source>
        <dbReference type="Google" id="ProtNLM"/>
    </source>
</evidence>
<dbReference type="RefSeq" id="WP_229721131.1">
    <property type="nucleotide sequence ID" value="NZ_BMIN01000003.1"/>
</dbReference>
<sequence>MAAAENKIDMKAEIDLCENAVYIVKDGALQELPKPETGHGTHTISWQGGKPCHGKMEHSLKF</sequence>
<keyword evidence="3" id="KW-1185">Reference proteome</keyword>
<dbReference type="EMBL" id="BMIN01000003">
    <property type="protein sequence ID" value="GGD05269.1"/>
    <property type="molecule type" value="Genomic_DNA"/>
</dbReference>
<dbReference type="InterPro" id="IPR025017">
    <property type="entry name" value="DUF3954"/>
</dbReference>
<name>A0ABQ1PWL4_9BACI</name>
<dbReference type="Proteomes" id="UP000642571">
    <property type="component" value="Unassembled WGS sequence"/>
</dbReference>
<dbReference type="Pfam" id="PF13128">
    <property type="entry name" value="DUF3954"/>
    <property type="match status" value="1"/>
</dbReference>
<gene>
    <name evidence="2" type="ORF">GCM10011389_10980</name>
</gene>